<keyword evidence="5 10" id="KW-0949">S-adenosyl-L-methionine</keyword>
<evidence type="ECO:0000256" key="8">
    <source>
        <dbReference type="ARBA" id="ARBA00023014"/>
    </source>
</evidence>
<dbReference type="NCBIfam" id="TIGR00539">
    <property type="entry name" value="hemN_rel"/>
    <property type="match status" value="1"/>
</dbReference>
<dbReference type="SMART" id="SM00729">
    <property type="entry name" value="Elp3"/>
    <property type="match status" value="1"/>
</dbReference>
<dbReference type="GO" id="GO:0051539">
    <property type="term" value="F:4 iron, 4 sulfur cluster binding"/>
    <property type="evidence" value="ECO:0007669"/>
    <property type="project" value="UniProtKB-UniRule"/>
</dbReference>
<dbReference type="InterPro" id="IPR013785">
    <property type="entry name" value="Aldolase_TIM"/>
</dbReference>
<dbReference type="InterPro" id="IPR007197">
    <property type="entry name" value="rSAM"/>
</dbReference>
<evidence type="ECO:0000256" key="3">
    <source>
        <dbReference type="ARBA" id="ARBA00017228"/>
    </source>
</evidence>
<dbReference type="GO" id="GO:0005737">
    <property type="term" value="C:cytoplasm"/>
    <property type="evidence" value="ECO:0007669"/>
    <property type="project" value="UniProtKB-SubCell"/>
</dbReference>
<sequence length="384" mass="43257">MAELNPALVPLSLYIHMPWCVRKCPYCDFNSHAVPNGELSLDLEQEYLQALVEDFKTQVDFAQGRLIHSVFIGGGTPSLISAQGYQWLFTQLKALLPFEEGCEITLEANPGTVEHDPFAGYLEAGINRLSIGVQSFNTEQLKKLGRIHSNDDAISAIQHAREAGFERVNVDLMHGLPEQTIEQALLDLKLAVENGATHVSWYQLTIEPNTVFFRTQPILPVDDVLEEIQAQGEAYLTAQGFINYEVSAWRKEKPSAHNLNYWQFGDYLAIGAGAHGKVTMPDGVYRFQKTRLPKDYLAKVPAEHLQFKRIEAEDMPFEFMMNALRLNHGVDAHLYAERTGLSLDALDDLLASLRQRQLMVNDPARLSCTEQGHIFLNSVLEEFL</sequence>
<dbReference type="PANTHER" id="PTHR13932:SF5">
    <property type="entry name" value="RADICAL S-ADENOSYL METHIONINE DOMAIN-CONTAINING PROTEIN 1, MITOCHONDRIAL"/>
    <property type="match status" value="1"/>
</dbReference>
<comment type="caution">
    <text evidence="12">The sequence shown here is derived from an EMBL/GenBank/DDBJ whole genome shotgun (WGS) entry which is preliminary data.</text>
</comment>
<evidence type="ECO:0000313" key="13">
    <source>
        <dbReference type="Proteomes" id="UP000191160"/>
    </source>
</evidence>
<keyword evidence="13" id="KW-1185">Reference proteome</keyword>
<comment type="function">
    <text evidence="10">Probably acts as a heme chaperone, transferring heme to an unknown acceptor. Binds one molecule of heme per monomer, possibly covalently. Binds 1 [4Fe-4S] cluster. The cluster is coordinated with 3 cysteines and an exchangeable S-adenosyl-L-methionine.</text>
</comment>
<evidence type="ECO:0000256" key="2">
    <source>
        <dbReference type="ARBA" id="ARBA00006100"/>
    </source>
</evidence>
<name>A0A1T1H4Q4_9GAMM</name>
<evidence type="ECO:0000256" key="5">
    <source>
        <dbReference type="ARBA" id="ARBA00022691"/>
    </source>
</evidence>
<evidence type="ECO:0000256" key="7">
    <source>
        <dbReference type="ARBA" id="ARBA00023004"/>
    </source>
</evidence>
<comment type="cofactor">
    <cofactor evidence="1">
        <name>[4Fe-4S] cluster</name>
        <dbReference type="ChEBI" id="CHEBI:49883"/>
    </cofactor>
</comment>
<evidence type="ECO:0000259" key="11">
    <source>
        <dbReference type="PROSITE" id="PS51918"/>
    </source>
</evidence>
<dbReference type="SUPFAM" id="SSF102114">
    <property type="entry name" value="Radical SAM enzymes"/>
    <property type="match status" value="1"/>
</dbReference>
<dbReference type="Pfam" id="PF04055">
    <property type="entry name" value="Radical_SAM"/>
    <property type="match status" value="1"/>
</dbReference>
<dbReference type="SFLD" id="SFLDS00029">
    <property type="entry name" value="Radical_SAM"/>
    <property type="match status" value="1"/>
</dbReference>
<dbReference type="GO" id="GO:0006779">
    <property type="term" value="P:porphyrin-containing compound biosynthetic process"/>
    <property type="evidence" value="ECO:0007669"/>
    <property type="project" value="InterPro"/>
</dbReference>
<evidence type="ECO:0000256" key="9">
    <source>
        <dbReference type="ARBA" id="ARBA00023186"/>
    </source>
</evidence>
<dbReference type="RefSeq" id="WP_078189315.1">
    <property type="nucleotide sequence ID" value="NZ_JAMCOZ010000005.1"/>
</dbReference>
<dbReference type="EMBL" id="MVKX01000002">
    <property type="protein sequence ID" value="OOV84816.1"/>
    <property type="molecule type" value="Genomic_DNA"/>
</dbReference>
<dbReference type="InterPro" id="IPR034505">
    <property type="entry name" value="Coproporphyrinogen-III_oxidase"/>
</dbReference>
<dbReference type="PROSITE" id="PS51918">
    <property type="entry name" value="RADICAL_SAM"/>
    <property type="match status" value="1"/>
</dbReference>
<keyword evidence="7 10" id="KW-0408">Iron</keyword>
<dbReference type="InterPro" id="IPR058240">
    <property type="entry name" value="rSAM_sf"/>
</dbReference>
<dbReference type="GO" id="GO:0046872">
    <property type="term" value="F:metal ion binding"/>
    <property type="evidence" value="ECO:0007669"/>
    <property type="project" value="UniProtKB-UniRule"/>
</dbReference>
<keyword evidence="6 10" id="KW-0479">Metal-binding</keyword>
<dbReference type="GO" id="GO:0004109">
    <property type="term" value="F:coproporphyrinogen oxidase activity"/>
    <property type="evidence" value="ECO:0007669"/>
    <property type="project" value="InterPro"/>
</dbReference>
<keyword evidence="8 10" id="KW-0411">Iron-sulfur</keyword>
<comment type="similarity">
    <text evidence="2">Belongs to the anaerobic coproporphyrinogen-III oxidase family. HemW subfamily.</text>
</comment>
<evidence type="ECO:0000256" key="1">
    <source>
        <dbReference type="ARBA" id="ARBA00001966"/>
    </source>
</evidence>
<dbReference type="PANTHER" id="PTHR13932">
    <property type="entry name" value="COPROPORPHYRINIGEN III OXIDASE"/>
    <property type="match status" value="1"/>
</dbReference>
<dbReference type="Gene3D" id="3.20.20.70">
    <property type="entry name" value="Aldolase class I"/>
    <property type="match status" value="1"/>
</dbReference>
<dbReference type="InterPro" id="IPR004559">
    <property type="entry name" value="HemW-like"/>
</dbReference>
<dbReference type="Pfam" id="PF06969">
    <property type="entry name" value="HemN_C"/>
    <property type="match status" value="1"/>
</dbReference>
<gene>
    <name evidence="12" type="ORF">B1202_04085</name>
</gene>
<keyword evidence="10" id="KW-0004">4Fe-4S</keyword>
<evidence type="ECO:0000256" key="6">
    <source>
        <dbReference type="ARBA" id="ARBA00022723"/>
    </source>
</evidence>
<keyword evidence="10" id="KW-0963">Cytoplasm</keyword>
<dbReference type="SFLD" id="SFLDF00288">
    <property type="entry name" value="HemN-like__clustered_with_nucl"/>
    <property type="match status" value="1"/>
</dbReference>
<dbReference type="InterPro" id="IPR010723">
    <property type="entry name" value="HemN_C"/>
</dbReference>
<proteinExistence type="inferred from homology"/>
<dbReference type="SFLD" id="SFLDG01082">
    <property type="entry name" value="B12-binding_domain_containing"/>
    <property type="match status" value="1"/>
</dbReference>
<dbReference type="SFLD" id="SFLDG01065">
    <property type="entry name" value="anaerobic_coproporphyrinogen-I"/>
    <property type="match status" value="1"/>
</dbReference>
<evidence type="ECO:0000256" key="4">
    <source>
        <dbReference type="ARBA" id="ARBA00022617"/>
    </source>
</evidence>
<comment type="subcellular location">
    <subcellularLocation>
        <location evidence="10">Cytoplasm</location>
    </subcellularLocation>
</comment>
<dbReference type="Proteomes" id="UP000191160">
    <property type="component" value="Unassembled WGS sequence"/>
</dbReference>
<reference evidence="12 13" key="1">
    <citation type="submission" date="2017-02" db="EMBL/GenBank/DDBJ databases">
        <title>Acinetobacter sp. ANC 4945, whole genome shotgun sequencing project.</title>
        <authorList>
            <person name="Radolfova-Krizova L."/>
            <person name="Al Atrouni A."/>
            <person name="Nemec A."/>
        </authorList>
    </citation>
    <scope>NUCLEOTIDE SEQUENCE [LARGE SCALE GENOMIC DNA]</scope>
    <source>
        <strain evidence="12 13">ANC 4945</strain>
    </source>
</reference>
<keyword evidence="9 10" id="KW-0143">Chaperone</keyword>
<dbReference type="InterPro" id="IPR006638">
    <property type="entry name" value="Elp3/MiaA/NifB-like_rSAM"/>
</dbReference>
<protein>
    <recommendedName>
        <fullName evidence="3 10">Heme chaperone HemW</fullName>
    </recommendedName>
</protein>
<keyword evidence="4 10" id="KW-0349">Heme</keyword>
<feature type="domain" description="Radical SAM core" evidence="11">
    <location>
        <begin position="5"/>
        <end position="245"/>
    </location>
</feature>
<dbReference type="SFLD" id="SFLDF00562">
    <property type="entry name" value="HemN-like__clustered_with_heat"/>
    <property type="match status" value="1"/>
</dbReference>
<accession>A0A1T1H4Q4</accession>
<organism evidence="12 13">
    <name type="scientific">Acinetobacter amyesii</name>
    <dbReference type="NCBI Taxonomy" id="2942470"/>
    <lineage>
        <taxon>Bacteria</taxon>
        <taxon>Pseudomonadati</taxon>
        <taxon>Pseudomonadota</taxon>
        <taxon>Gammaproteobacteria</taxon>
        <taxon>Moraxellales</taxon>
        <taxon>Moraxellaceae</taxon>
        <taxon>Acinetobacter</taxon>
    </lineage>
</organism>
<dbReference type="CDD" id="cd01335">
    <property type="entry name" value="Radical_SAM"/>
    <property type="match status" value="1"/>
</dbReference>
<evidence type="ECO:0000256" key="10">
    <source>
        <dbReference type="RuleBase" id="RU364116"/>
    </source>
</evidence>
<evidence type="ECO:0000313" key="12">
    <source>
        <dbReference type="EMBL" id="OOV84816.1"/>
    </source>
</evidence>
<dbReference type="AlphaFoldDB" id="A0A1T1H4Q4"/>